<feature type="compositionally biased region" description="Basic residues" evidence="1">
    <location>
        <begin position="224"/>
        <end position="236"/>
    </location>
</feature>
<reference evidence="2" key="1">
    <citation type="submission" date="2023-04" db="EMBL/GenBank/DDBJ databases">
        <title>Candida boidinii NBRC 10035.</title>
        <authorList>
            <person name="Ichikawa N."/>
            <person name="Sato H."/>
            <person name="Tonouchi N."/>
        </authorList>
    </citation>
    <scope>NUCLEOTIDE SEQUENCE</scope>
    <source>
        <strain evidence="2">NBRC 10035</strain>
    </source>
</reference>
<feature type="compositionally biased region" description="Polar residues" evidence="1">
    <location>
        <begin position="298"/>
        <end position="307"/>
    </location>
</feature>
<feature type="compositionally biased region" description="Polar residues" evidence="1">
    <location>
        <begin position="263"/>
        <end position="272"/>
    </location>
</feature>
<feature type="compositionally biased region" description="Basic and acidic residues" evidence="1">
    <location>
        <begin position="73"/>
        <end position="101"/>
    </location>
</feature>
<evidence type="ECO:0000313" key="2">
    <source>
        <dbReference type="EMBL" id="GME66804.1"/>
    </source>
</evidence>
<feature type="region of interest" description="Disordered" evidence="1">
    <location>
        <begin position="215"/>
        <end position="307"/>
    </location>
</feature>
<feature type="compositionally biased region" description="Basic residues" evidence="1">
    <location>
        <begin position="244"/>
        <end position="257"/>
    </location>
</feature>
<protein>
    <submittedName>
        <fullName evidence="2">Unnamed protein product</fullName>
    </submittedName>
</protein>
<dbReference type="Pfam" id="PF09428">
    <property type="entry name" value="DUF2011"/>
    <property type="match status" value="1"/>
</dbReference>
<accession>A0A9W6SUQ6</accession>
<proteinExistence type="predicted"/>
<feature type="compositionally biased region" description="Basic residues" evidence="1">
    <location>
        <begin position="281"/>
        <end position="295"/>
    </location>
</feature>
<feature type="compositionally biased region" description="Acidic residues" evidence="1">
    <location>
        <begin position="54"/>
        <end position="67"/>
    </location>
</feature>
<comment type="caution">
    <text evidence="2">The sequence shown here is derived from an EMBL/GenBank/DDBJ whole genome shotgun (WGS) entry which is preliminary data.</text>
</comment>
<sequence>MSEEKIVSRSDLFESSFSNRQNESESQSESESESGPLNIGNDKSSEYVLPGYDFDFEIVDVDDEQDEIPSTNDVKEDINLDTEHGSSDEKEESSKLEDKDTKAEVAKFRLFSVNDEDKLKGEEDIVIINLNDKNNEDEKFLEEHNKRPDSYYFSKSTAELQSQYQSAAISGDFILDYSKKLVDYASKHKNSYRLIDLHEHNNKINEQLRKKRTISETKDGEIKLKKKLKRPGKNKRLGMMESSKRKKEQKKQSKKIKERVNRTILNKRSGVTTKVGGYGGIHKKPTRRGGKKGKKAGNDSQPVFRTE</sequence>
<name>A0A9W6SUQ6_CANBO</name>
<dbReference type="OrthoDB" id="5425061at2759"/>
<keyword evidence="3" id="KW-1185">Reference proteome</keyword>
<gene>
    <name evidence="2" type="ORF">Cboi02_000024500</name>
</gene>
<organism evidence="2 3">
    <name type="scientific">Candida boidinii</name>
    <name type="common">Yeast</name>
    <dbReference type="NCBI Taxonomy" id="5477"/>
    <lineage>
        <taxon>Eukaryota</taxon>
        <taxon>Fungi</taxon>
        <taxon>Dikarya</taxon>
        <taxon>Ascomycota</taxon>
        <taxon>Saccharomycotina</taxon>
        <taxon>Pichiomycetes</taxon>
        <taxon>Pichiales</taxon>
        <taxon>Pichiaceae</taxon>
        <taxon>Ogataea</taxon>
        <taxon>Ogataea/Candida clade</taxon>
    </lineage>
</organism>
<dbReference type="AlphaFoldDB" id="A0A9W6SUQ6"/>
<feature type="compositionally biased region" description="Low complexity" evidence="1">
    <location>
        <begin position="13"/>
        <end position="25"/>
    </location>
</feature>
<dbReference type="EMBL" id="BSXN01000042">
    <property type="protein sequence ID" value="GME66804.1"/>
    <property type="molecule type" value="Genomic_DNA"/>
</dbReference>
<dbReference type="Proteomes" id="UP001165120">
    <property type="component" value="Unassembled WGS sequence"/>
</dbReference>
<dbReference type="InterPro" id="IPR018555">
    <property type="entry name" value="C630.06c-like"/>
</dbReference>
<evidence type="ECO:0000256" key="1">
    <source>
        <dbReference type="SAM" id="MobiDB-lite"/>
    </source>
</evidence>
<evidence type="ECO:0000313" key="3">
    <source>
        <dbReference type="Proteomes" id="UP001165120"/>
    </source>
</evidence>
<feature type="region of interest" description="Disordered" evidence="1">
    <location>
        <begin position="1"/>
        <end position="101"/>
    </location>
</feature>
<feature type="compositionally biased region" description="Basic and acidic residues" evidence="1">
    <location>
        <begin position="1"/>
        <end position="12"/>
    </location>
</feature>